<keyword evidence="9 13" id="KW-1133">Transmembrane helix</keyword>
<dbReference type="GO" id="GO:0020037">
    <property type="term" value="F:heme binding"/>
    <property type="evidence" value="ECO:0007669"/>
    <property type="project" value="TreeGrafter"/>
</dbReference>
<dbReference type="Pfam" id="PF01292">
    <property type="entry name" value="Ni_hydr_CYTB"/>
    <property type="match status" value="1"/>
</dbReference>
<gene>
    <name evidence="15" type="ORF">IB286_02195</name>
</gene>
<evidence type="ECO:0000313" key="15">
    <source>
        <dbReference type="EMBL" id="MBD2857801.1"/>
    </source>
</evidence>
<feature type="transmembrane region" description="Helical" evidence="13">
    <location>
        <begin position="92"/>
        <end position="111"/>
    </location>
</feature>
<keyword evidence="10" id="KW-0408">Iron</keyword>
<evidence type="ECO:0000256" key="13">
    <source>
        <dbReference type="SAM" id="Phobius"/>
    </source>
</evidence>
<keyword evidence="5" id="KW-0349">Heme</keyword>
<keyword evidence="11 13" id="KW-0472">Membrane</keyword>
<keyword evidence="3" id="KW-0813">Transport</keyword>
<dbReference type="GO" id="GO:0022904">
    <property type="term" value="P:respiratory electron transport chain"/>
    <property type="evidence" value="ECO:0007669"/>
    <property type="project" value="InterPro"/>
</dbReference>
<dbReference type="RefSeq" id="WP_190762017.1">
    <property type="nucleotide sequence ID" value="NZ_JACXLD010000001.1"/>
</dbReference>
<dbReference type="GO" id="GO:0005886">
    <property type="term" value="C:plasma membrane"/>
    <property type="evidence" value="ECO:0007669"/>
    <property type="project" value="UniProtKB-SubCell"/>
</dbReference>
<proteinExistence type="inferred from homology"/>
<dbReference type="PANTHER" id="PTHR30529:SF1">
    <property type="entry name" value="CYTOCHROME B561 HOMOLOG 2"/>
    <property type="match status" value="1"/>
</dbReference>
<dbReference type="AlphaFoldDB" id="A0A927C195"/>
<protein>
    <submittedName>
        <fullName evidence="15">Cytochrome b</fullName>
    </submittedName>
</protein>
<comment type="cofactor">
    <cofactor evidence="1">
        <name>heme b</name>
        <dbReference type="ChEBI" id="CHEBI:60344"/>
    </cofactor>
</comment>
<evidence type="ECO:0000256" key="5">
    <source>
        <dbReference type="ARBA" id="ARBA00022617"/>
    </source>
</evidence>
<evidence type="ECO:0000256" key="4">
    <source>
        <dbReference type="ARBA" id="ARBA00022475"/>
    </source>
</evidence>
<sequence>MQLQNSTRRYGAISIAIHWLMALGIIGLFGLGLWMSGLSYYDPWYKQGPFIHKSIGLILLALLVFRFFWRLANARPADAPSLKPWEKSSSHLVHWLLYGLMLTTMIAGYLISTADGRSISVFNWFEVPALISGLPEQEDIAGEIHEILAWAIVAVAGLHALAALKHHFLDRDNTLKKMLGGE</sequence>
<comment type="caution">
    <text evidence="15">The sequence shown here is derived from an EMBL/GenBank/DDBJ whole genome shotgun (WGS) entry which is preliminary data.</text>
</comment>
<feature type="domain" description="Cytochrome b561 bacterial/Ni-hydrogenase" evidence="14">
    <location>
        <begin position="9"/>
        <end position="181"/>
    </location>
</feature>
<keyword evidence="7" id="KW-0479">Metal-binding</keyword>
<name>A0A927C195_9GAMM</name>
<dbReference type="Proteomes" id="UP000610558">
    <property type="component" value="Unassembled WGS sequence"/>
</dbReference>
<dbReference type="EMBL" id="JACXLD010000001">
    <property type="protein sequence ID" value="MBD2857801.1"/>
    <property type="molecule type" value="Genomic_DNA"/>
</dbReference>
<evidence type="ECO:0000256" key="11">
    <source>
        <dbReference type="ARBA" id="ARBA00023136"/>
    </source>
</evidence>
<evidence type="ECO:0000256" key="7">
    <source>
        <dbReference type="ARBA" id="ARBA00022723"/>
    </source>
</evidence>
<evidence type="ECO:0000256" key="10">
    <source>
        <dbReference type="ARBA" id="ARBA00023004"/>
    </source>
</evidence>
<dbReference type="Gene3D" id="1.20.950.20">
    <property type="entry name" value="Transmembrane di-heme cytochromes, Chain C"/>
    <property type="match status" value="1"/>
</dbReference>
<dbReference type="InterPro" id="IPR016174">
    <property type="entry name" value="Di-haem_cyt_TM"/>
</dbReference>
<dbReference type="SUPFAM" id="SSF81342">
    <property type="entry name" value="Transmembrane di-heme cytochromes"/>
    <property type="match status" value="1"/>
</dbReference>
<evidence type="ECO:0000259" key="14">
    <source>
        <dbReference type="Pfam" id="PF01292"/>
    </source>
</evidence>
<evidence type="ECO:0000256" key="1">
    <source>
        <dbReference type="ARBA" id="ARBA00001970"/>
    </source>
</evidence>
<comment type="subcellular location">
    <subcellularLocation>
        <location evidence="2">Cell membrane</location>
        <topology evidence="2">Multi-pass membrane protein</topology>
    </subcellularLocation>
</comment>
<dbReference type="GO" id="GO:0009055">
    <property type="term" value="F:electron transfer activity"/>
    <property type="evidence" value="ECO:0007669"/>
    <property type="project" value="InterPro"/>
</dbReference>
<evidence type="ECO:0000256" key="8">
    <source>
        <dbReference type="ARBA" id="ARBA00022982"/>
    </source>
</evidence>
<feature type="transmembrane region" description="Helical" evidence="13">
    <location>
        <begin position="54"/>
        <end position="72"/>
    </location>
</feature>
<organism evidence="15 16">
    <name type="scientific">Spongiibacter pelagi</name>
    <dbReference type="NCBI Taxonomy" id="2760804"/>
    <lineage>
        <taxon>Bacteria</taxon>
        <taxon>Pseudomonadati</taxon>
        <taxon>Pseudomonadota</taxon>
        <taxon>Gammaproteobacteria</taxon>
        <taxon>Cellvibrionales</taxon>
        <taxon>Spongiibacteraceae</taxon>
        <taxon>Spongiibacter</taxon>
    </lineage>
</organism>
<comment type="similarity">
    <text evidence="12">Belongs to the cytochrome b561 family.</text>
</comment>
<evidence type="ECO:0000256" key="12">
    <source>
        <dbReference type="ARBA" id="ARBA00037975"/>
    </source>
</evidence>
<dbReference type="InterPro" id="IPR011577">
    <property type="entry name" value="Cyt_b561_bac/Ni-Hgenase"/>
</dbReference>
<evidence type="ECO:0000256" key="2">
    <source>
        <dbReference type="ARBA" id="ARBA00004651"/>
    </source>
</evidence>
<keyword evidence="4" id="KW-1003">Cell membrane</keyword>
<evidence type="ECO:0000256" key="9">
    <source>
        <dbReference type="ARBA" id="ARBA00022989"/>
    </source>
</evidence>
<accession>A0A927C195</accession>
<keyword evidence="6 13" id="KW-0812">Transmembrane</keyword>
<dbReference type="GO" id="GO:0046872">
    <property type="term" value="F:metal ion binding"/>
    <property type="evidence" value="ECO:0007669"/>
    <property type="project" value="UniProtKB-KW"/>
</dbReference>
<feature type="transmembrane region" description="Helical" evidence="13">
    <location>
        <begin position="147"/>
        <end position="168"/>
    </location>
</feature>
<reference evidence="15" key="1">
    <citation type="submission" date="2020-09" db="EMBL/GenBank/DDBJ databases">
        <authorList>
            <person name="Yoon J.-W."/>
        </authorList>
    </citation>
    <scope>NUCLEOTIDE SEQUENCE</scope>
    <source>
        <strain evidence="15">KMU-158</strain>
    </source>
</reference>
<dbReference type="InterPro" id="IPR052168">
    <property type="entry name" value="Cytochrome_b561_oxidase"/>
</dbReference>
<feature type="transmembrane region" description="Helical" evidence="13">
    <location>
        <begin position="12"/>
        <end position="34"/>
    </location>
</feature>
<keyword evidence="8" id="KW-0249">Electron transport</keyword>
<evidence type="ECO:0000313" key="16">
    <source>
        <dbReference type="Proteomes" id="UP000610558"/>
    </source>
</evidence>
<dbReference type="PANTHER" id="PTHR30529">
    <property type="entry name" value="CYTOCHROME B561"/>
    <property type="match status" value="1"/>
</dbReference>
<evidence type="ECO:0000256" key="3">
    <source>
        <dbReference type="ARBA" id="ARBA00022448"/>
    </source>
</evidence>
<keyword evidence="16" id="KW-1185">Reference proteome</keyword>
<evidence type="ECO:0000256" key="6">
    <source>
        <dbReference type="ARBA" id="ARBA00022692"/>
    </source>
</evidence>